<name>F2UNU7_SALR5</name>
<dbReference type="Pfam" id="PF14587">
    <property type="entry name" value="Glyco_hydr_30_2"/>
    <property type="match status" value="1"/>
</dbReference>
<dbReference type="GeneID" id="16069615"/>
<dbReference type="PROSITE" id="PS50231">
    <property type="entry name" value="RICIN_B_LECTIN"/>
    <property type="match status" value="1"/>
</dbReference>
<dbReference type="Gene3D" id="3.20.20.80">
    <property type="entry name" value="Glycosidases"/>
    <property type="match status" value="1"/>
</dbReference>
<dbReference type="EMBL" id="GL832985">
    <property type="protein sequence ID" value="EGD79302.1"/>
    <property type="molecule type" value="Genomic_DNA"/>
</dbReference>
<feature type="region of interest" description="Disordered" evidence="1">
    <location>
        <begin position="557"/>
        <end position="582"/>
    </location>
</feature>
<feature type="domain" description="Endo-beta-1,6-galactanase-like" evidence="4">
    <location>
        <begin position="39"/>
        <end position="256"/>
    </location>
</feature>
<keyword evidence="2" id="KW-0732">Signal</keyword>
<feature type="compositionally biased region" description="Low complexity" evidence="1">
    <location>
        <begin position="707"/>
        <end position="731"/>
    </location>
</feature>
<evidence type="ECO:0000313" key="6">
    <source>
        <dbReference type="Proteomes" id="UP000007799"/>
    </source>
</evidence>
<dbReference type="STRING" id="946362.F2UNU7"/>
<sequence length="757" mass="80167">MFVFVFVVALLAAATVAVSVSSSSSSSFVVDVCVGCEQQRGFGGFGTSLCWWANGVGRWTNTTAFEDVMQLLFSDTRGLGLSTVRYNIGGGENPQNAHFLRPGALVRGYQGADGTFDWGADYPQRRVLYAALNGSVRQVQAFSNSPPYWMTKSGSATGAVGGSNNLRDDMYGAFAAYLANVTVALAHGPPDQAPRCQQQPPWQPLGDALVSVTPLNEPVSSWWKYGNDQEGCHFDRDKQAAVIAALSSQLRATAPAPSAAGGRGVGVSGPEENSIDDALLSLQSYPAETLAGMDLLTTHTYNGIRREALAAFAQKHGKQLWNSEYGTGSGPLQGGLELASRIITDLHQLNASVWTLWQTVDLDNSLSPDGWGLLAATVHEENLYQIVANRSHDGDDGADGAGASCCVEVEGVADGSNITCSPCDVNNPNQVFSVVDGQVRAHNSSGPCMDDWGQGMRAGDSVRVYSCWGSANQQWVVDAATRRIRLNSTGLCIDMRPTTATAADATDAIASATTTSRPSGTRPQPATSSGVPSATQQQQQLQATLVACDADAHTSVADTPTTAAPTTATSAPSSSSPSSILSATRVSSPRYTFALRSVLDTPGYEPRDRVREAYRVRKQYYAYKQFTRAIPRNSTLLRTNTTASRGDGVVRSVAARWPNGTIAVVLVNTGKVNQTGSVVLSGGSCSTAYATLTDATHSFQPWPVSLTHHSTPTNNHHNNNHNNHNTPSHNTTARVALPPQAILSVFLCGGGVTNICK</sequence>
<dbReference type="InterPro" id="IPR017853">
    <property type="entry name" value="GH"/>
</dbReference>
<keyword evidence="6" id="KW-1185">Reference proteome</keyword>
<dbReference type="Proteomes" id="UP000007799">
    <property type="component" value="Unassembled WGS sequence"/>
</dbReference>
<dbReference type="KEGG" id="sre:PTSG_09718"/>
<dbReference type="InParanoid" id="F2UNU7"/>
<proteinExistence type="predicted"/>
<accession>F2UNU7</accession>
<evidence type="ECO:0000259" key="3">
    <source>
        <dbReference type="Pfam" id="PF00652"/>
    </source>
</evidence>
<dbReference type="Pfam" id="PF00652">
    <property type="entry name" value="Ricin_B_lectin"/>
    <property type="match status" value="1"/>
</dbReference>
<dbReference type="RefSeq" id="XP_004989073.1">
    <property type="nucleotide sequence ID" value="XM_004989016.1"/>
</dbReference>
<gene>
    <name evidence="5" type="ORF">PTSG_09718</name>
</gene>
<feature type="signal peptide" evidence="2">
    <location>
        <begin position="1"/>
        <end position="17"/>
    </location>
</feature>
<feature type="domain" description="Ricin B lectin" evidence="3">
    <location>
        <begin position="404"/>
        <end position="500"/>
    </location>
</feature>
<dbReference type="InterPro" id="IPR039743">
    <property type="entry name" value="6GAL/EXGAL"/>
</dbReference>
<evidence type="ECO:0000256" key="2">
    <source>
        <dbReference type="SAM" id="SignalP"/>
    </source>
</evidence>
<dbReference type="Gene3D" id="2.80.10.50">
    <property type="match status" value="1"/>
</dbReference>
<feature type="chain" id="PRO_5003291278" evidence="2">
    <location>
        <begin position="18"/>
        <end position="757"/>
    </location>
</feature>
<dbReference type="InterPro" id="IPR035992">
    <property type="entry name" value="Ricin_B-like_lectins"/>
</dbReference>
<dbReference type="SUPFAM" id="SSF50370">
    <property type="entry name" value="Ricin B-like lectins"/>
    <property type="match status" value="1"/>
</dbReference>
<feature type="compositionally biased region" description="Polar residues" evidence="1">
    <location>
        <begin position="517"/>
        <end position="533"/>
    </location>
</feature>
<dbReference type="SUPFAM" id="SSF51445">
    <property type="entry name" value="(Trans)glycosidases"/>
    <property type="match status" value="1"/>
</dbReference>
<dbReference type="eggNOG" id="ENOG502QQKZ">
    <property type="taxonomic scope" value="Eukaryota"/>
</dbReference>
<dbReference type="PANTHER" id="PTHR42767">
    <property type="entry name" value="ENDO-BETA-1,6-GALACTANASE"/>
    <property type="match status" value="1"/>
</dbReference>
<dbReference type="OrthoDB" id="2012278at2759"/>
<feature type="region of interest" description="Disordered" evidence="1">
    <location>
        <begin position="512"/>
        <end position="540"/>
    </location>
</feature>
<dbReference type="GO" id="GO:0004553">
    <property type="term" value="F:hydrolase activity, hydrolyzing O-glycosyl compounds"/>
    <property type="evidence" value="ECO:0007669"/>
    <property type="project" value="InterPro"/>
</dbReference>
<dbReference type="AlphaFoldDB" id="F2UNU7"/>
<dbReference type="PANTHER" id="PTHR42767:SF1">
    <property type="entry name" value="ENDO-BETA-1,6-GALACTANASE-LIKE DOMAIN-CONTAINING PROTEIN"/>
    <property type="match status" value="1"/>
</dbReference>
<dbReference type="InterPro" id="IPR000772">
    <property type="entry name" value="Ricin_B_lectin"/>
</dbReference>
<organism evidence="6">
    <name type="scientific">Salpingoeca rosetta (strain ATCC 50818 / BSB-021)</name>
    <dbReference type="NCBI Taxonomy" id="946362"/>
    <lineage>
        <taxon>Eukaryota</taxon>
        <taxon>Choanoflagellata</taxon>
        <taxon>Craspedida</taxon>
        <taxon>Salpingoecidae</taxon>
        <taxon>Salpingoeca</taxon>
    </lineage>
</organism>
<evidence type="ECO:0000313" key="5">
    <source>
        <dbReference type="EMBL" id="EGD79302.1"/>
    </source>
</evidence>
<evidence type="ECO:0000256" key="1">
    <source>
        <dbReference type="SAM" id="MobiDB-lite"/>
    </source>
</evidence>
<protein>
    <submittedName>
        <fullName evidence="5">Alpha-L-arabinofuranosidase B</fullName>
    </submittedName>
</protein>
<evidence type="ECO:0000259" key="4">
    <source>
        <dbReference type="Pfam" id="PF14587"/>
    </source>
</evidence>
<dbReference type="InterPro" id="IPR039514">
    <property type="entry name" value="6GAL-like"/>
</dbReference>
<reference evidence="5" key="1">
    <citation type="submission" date="2009-08" db="EMBL/GenBank/DDBJ databases">
        <title>Annotation of Salpingoeca rosetta.</title>
        <authorList>
            <consortium name="The Broad Institute Genome Sequencing Platform"/>
            <person name="Russ C."/>
            <person name="Cuomo C."/>
            <person name="Burger G."/>
            <person name="Gray M.W."/>
            <person name="Holland P.W.H."/>
            <person name="King N."/>
            <person name="Lang F.B.F."/>
            <person name="Roger A.J."/>
            <person name="Ruiz-Trillo I."/>
            <person name="Young S.K."/>
            <person name="Zeng Q."/>
            <person name="Gargeya S."/>
            <person name="Alvarado L."/>
            <person name="Berlin A."/>
            <person name="Chapman S.B."/>
            <person name="Chen Z."/>
            <person name="Freedman E."/>
            <person name="Gellesch M."/>
            <person name="Goldberg J."/>
            <person name="Griggs A."/>
            <person name="Gujja S."/>
            <person name="Heilman E."/>
            <person name="Heiman D."/>
            <person name="Howarth C."/>
            <person name="Mehta T."/>
            <person name="Neiman D."/>
            <person name="Pearson M."/>
            <person name="Roberts A."/>
            <person name="Saif S."/>
            <person name="Shea T."/>
            <person name="Shenoy N."/>
            <person name="Sisk P."/>
            <person name="Stolte C."/>
            <person name="Sykes S."/>
            <person name="White J."/>
            <person name="Yandava C."/>
            <person name="Haas B."/>
            <person name="Nusbaum C."/>
            <person name="Birren B."/>
        </authorList>
    </citation>
    <scope>NUCLEOTIDE SEQUENCE [LARGE SCALE GENOMIC DNA]</scope>
    <source>
        <strain evidence="5">ATCC 50818</strain>
    </source>
</reference>
<feature type="region of interest" description="Disordered" evidence="1">
    <location>
        <begin position="706"/>
        <end position="731"/>
    </location>
</feature>